<dbReference type="AlphaFoldDB" id="A0A3D8Y7L5"/>
<accession>A0A3D8Y7L5</accession>
<sequence>MKKLLSTAVALLLIHTFSFGQKLPADSIFANYYKATGGKELWDGVKSYALKRNYASASAAPFEANVSVSIPDQSMYKSKVIMRRNFEYGVKPDGGWIKVPIGNKIDVKDLSQAEQENMRTEIYENLAAFIDYQKRGFIATTVGTEAVNGVTTNHVEMQGKGIKYNLYFDAATGLLVRQRETVGGIETVSTYSNYVKSPYGISYPTKIVQVNSSDKKPVTVTSSLTVNQTIAPEVFKR</sequence>
<keyword evidence="3" id="KW-1185">Reference proteome</keyword>
<dbReference type="EMBL" id="QNUL01000017">
    <property type="protein sequence ID" value="REA59021.1"/>
    <property type="molecule type" value="Genomic_DNA"/>
</dbReference>
<name>A0A3D8Y7L5_9BACT</name>
<keyword evidence="1" id="KW-0732">Signal</keyword>
<evidence type="ECO:0000313" key="2">
    <source>
        <dbReference type="EMBL" id="REA59021.1"/>
    </source>
</evidence>
<protein>
    <recommendedName>
        <fullName evidence="4">Outer membrane lipoprotein-sorting protein</fullName>
    </recommendedName>
</protein>
<dbReference type="OrthoDB" id="943918at2"/>
<proteinExistence type="predicted"/>
<gene>
    <name evidence="2" type="ORF">DSL64_18855</name>
</gene>
<organism evidence="2 3">
    <name type="scientific">Dyadobacter luteus</name>
    <dbReference type="NCBI Taxonomy" id="2259619"/>
    <lineage>
        <taxon>Bacteria</taxon>
        <taxon>Pseudomonadati</taxon>
        <taxon>Bacteroidota</taxon>
        <taxon>Cytophagia</taxon>
        <taxon>Cytophagales</taxon>
        <taxon>Spirosomataceae</taxon>
        <taxon>Dyadobacter</taxon>
    </lineage>
</organism>
<dbReference type="RefSeq" id="WP_115832478.1">
    <property type="nucleotide sequence ID" value="NZ_QNUL01000017.1"/>
</dbReference>
<evidence type="ECO:0008006" key="4">
    <source>
        <dbReference type="Google" id="ProtNLM"/>
    </source>
</evidence>
<reference evidence="2 3" key="1">
    <citation type="submission" date="2018-07" db="EMBL/GenBank/DDBJ databases">
        <title>Dyadobacter roseus sp. nov., isolated from rose rhizosphere soil.</title>
        <authorList>
            <person name="Chen L."/>
        </authorList>
    </citation>
    <scope>NUCLEOTIDE SEQUENCE [LARGE SCALE GENOMIC DNA]</scope>
    <source>
        <strain evidence="2 3">RS19</strain>
    </source>
</reference>
<comment type="caution">
    <text evidence="2">The sequence shown here is derived from an EMBL/GenBank/DDBJ whole genome shotgun (WGS) entry which is preliminary data.</text>
</comment>
<feature type="chain" id="PRO_5017729321" description="Outer membrane lipoprotein-sorting protein" evidence="1">
    <location>
        <begin position="21"/>
        <end position="237"/>
    </location>
</feature>
<evidence type="ECO:0000256" key="1">
    <source>
        <dbReference type="SAM" id="SignalP"/>
    </source>
</evidence>
<evidence type="ECO:0000313" key="3">
    <source>
        <dbReference type="Proteomes" id="UP000256373"/>
    </source>
</evidence>
<dbReference type="Proteomes" id="UP000256373">
    <property type="component" value="Unassembled WGS sequence"/>
</dbReference>
<feature type="signal peptide" evidence="1">
    <location>
        <begin position="1"/>
        <end position="20"/>
    </location>
</feature>